<evidence type="ECO:0000256" key="9">
    <source>
        <dbReference type="ARBA" id="ARBA00022833"/>
    </source>
</evidence>
<dbReference type="GO" id="GO:0140938">
    <property type="term" value="F:histone H3 methyltransferase activity"/>
    <property type="evidence" value="ECO:0007669"/>
    <property type="project" value="UniProtKB-ARBA"/>
</dbReference>
<evidence type="ECO:0000256" key="2">
    <source>
        <dbReference type="ARBA" id="ARBA00004286"/>
    </source>
</evidence>
<name>A0AAF3EST1_9BILA</name>
<dbReference type="SUPFAM" id="SSF57903">
    <property type="entry name" value="FYVE/PHD zinc finger"/>
    <property type="match status" value="1"/>
</dbReference>
<keyword evidence="3" id="KW-0158">Chromosome</keyword>
<dbReference type="GO" id="GO:0005634">
    <property type="term" value="C:nucleus"/>
    <property type="evidence" value="ECO:0007669"/>
    <property type="project" value="UniProtKB-SubCell"/>
</dbReference>
<dbReference type="InterPro" id="IPR046341">
    <property type="entry name" value="SET_dom_sf"/>
</dbReference>
<keyword evidence="7" id="KW-0479">Metal-binding</keyword>
<evidence type="ECO:0000256" key="4">
    <source>
        <dbReference type="ARBA" id="ARBA00022603"/>
    </source>
</evidence>
<dbReference type="InterPro" id="IPR003616">
    <property type="entry name" value="Post-SET_dom"/>
</dbReference>
<evidence type="ECO:0000256" key="3">
    <source>
        <dbReference type="ARBA" id="ARBA00022454"/>
    </source>
</evidence>
<dbReference type="GO" id="GO:0032259">
    <property type="term" value="P:methylation"/>
    <property type="evidence" value="ECO:0007669"/>
    <property type="project" value="UniProtKB-KW"/>
</dbReference>
<feature type="compositionally biased region" description="Basic residues" evidence="11">
    <location>
        <begin position="734"/>
        <end position="743"/>
    </location>
</feature>
<dbReference type="PROSITE" id="PS50868">
    <property type="entry name" value="POST_SET"/>
    <property type="match status" value="1"/>
</dbReference>
<dbReference type="InterPro" id="IPR011011">
    <property type="entry name" value="Znf_FYVE_PHD"/>
</dbReference>
<dbReference type="PROSITE" id="PS51215">
    <property type="entry name" value="AWS"/>
    <property type="match status" value="1"/>
</dbReference>
<dbReference type="AlphaFoldDB" id="A0AAF3EST1"/>
<evidence type="ECO:0000256" key="8">
    <source>
        <dbReference type="ARBA" id="ARBA00022771"/>
    </source>
</evidence>
<keyword evidence="9" id="KW-0862">Zinc</keyword>
<dbReference type="SMART" id="SM00317">
    <property type="entry name" value="SET"/>
    <property type="match status" value="1"/>
</dbReference>
<feature type="region of interest" description="Disordered" evidence="11">
    <location>
        <begin position="633"/>
        <end position="662"/>
    </location>
</feature>
<dbReference type="SMART" id="SM00508">
    <property type="entry name" value="PostSET"/>
    <property type="match status" value="1"/>
</dbReference>
<keyword evidence="8" id="KW-0863">Zinc-finger</keyword>
<dbReference type="PROSITE" id="PS50280">
    <property type="entry name" value="SET"/>
    <property type="match status" value="1"/>
</dbReference>
<dbReference type="SMART" id="SM00249">
    <property type="entry name" value="PHD"/>
    <property type="match status" value="3"/>
</dbReference>
<evidence type="ECO:0000256" key="1">
    <source>
        <dbReference type="ARBA" id="ARBA00004123"/>
    </source>
</evidence>
<feature type="domain" description="SET" evidence="12">
    <location>
        <begin position="448"/>
        <end position="577"/>
    </location>
</feature>
<proteinExistence type="predicted"/>
<evidence type="ECO:0000313" key="16">
    <source>
        <dbReference type="WBParaSite" id="MBELARI_LOCUS17209"/>
    </source>
</evidence>
<keyword evidence="5" id="KW-0808">Transferase</keyword>
<evidence type="ECO:0000256" key="7">
    <source>
        <dbReference type="ARBA" id="ARBA00022723"/>
    </source>
</evidence>
<comment type="subcellular location">
    <subcellularLocation>
        <location evidence="2">Chromosome</location>
    </subcellularLocation>
    <subcellularLocation>
        <location evidence="1">Nucleus</location>
    </subcellularLocation>
</comment>
<evidence type="ECO:0000259" key="14">
    <source>
        <dbReference type="PROSITE" id="PS51215"/>
    </source>
</evidence>
<keyword evidence="6" id="KW-0949">S-adenosyl-L-methionine</keyword>
<evidence type="ECO:0000259" key="13">
    <source>
        <dbReference type="PROSITE" id="PS50868"/>
    </source>
</evidence>
<feature type="region of interest" description="Disordered" evidence="11">
    <location>
        <begin position="1"/>
        <end position="33"/>
    </location>
</feature>
<feature type="compositionally biased region" description="Basic and acidic residues" evidence="11">
    <location>
        <begin position="1"/>
        <end position="25"/>
    </location>
</feature>
<organism evidence="15 16">
    <name type="scientific">Mesorhabditis belari</name>
    <dbReference type="NCBI Taxonomy" id="2138241"/>
    <lineage>
        <taxon>Eukaryota</taxon>
        <taxon>Metazoa</taxon>
        <taxon>Ecdysozoa</taxon>
        <taxon>Nematoda</taxon>
        <taxon>Chromadorea</taxon>
        <taxon>Rhabditida</taxon>
        <taxon>Rhabditina</taxon>
        <taxon>Rhabditomorpha</taxon>
        <taxon>Rhabditoidea</taxon>
        <taxon>Rhabditidae</taxon>
        <taxon>Mesorhabditinae</taxon>
        <taxon>Mesorhabditis</taxon>
    </lineage>
</organism>
<dbReference type="WBParaSite" id="MBELARI_LOCUS17209">
    <property type="protein sequence ID" value="MBELARI_LOCUS17209"/>
    <property type="gene ID" value="MBELARI_LOCUS17209"/>
</dbReference>
<dbReference type="GO" id="GO:0008270">
    <property type="term" value="F:zinc ion binding"/>
    <property type="evidence" value="ECO:0007669"/>
    <property type="project" value="UniProtKB-KW"/>
</dbReference>
<protein>
    <submittedName>
        <fullName evidence="16">Histone-lysine N-methyltransferase</fullName>
    </submittedName>
</protein>
<dbReference type="PANTHER" id="PTHR22884">
    <property type="entry name" value="SET DOMAIN PROTEINS"/>
    <property type="match status" value="1"/>
</dbReference>
<keyword evidence="10" id="KW-0539">Nucleus</keyword>
<reference evidence="16" key="1">
    <citation type="submission" date="2024-02" db="UniProtKB">
        <authorList>
            <consortium name="WormBaseParasite"/>
        </authorList>
    </citation>
    <scope>IDENTIFICATION</scope>
</reference>
<sequence length="841" mass="95437">MDENNEKAERNEKENEKNDERKEEKDAEEDENTIKIALQYRPLDRLPVEERMTKCFICKDGDSVEEPLIQCEHKYKEPGIKCSTHFHQACIDKYNAGGFSMNRLESERIFKKCPLHICFTCWSDCMRTSALKGNLLQCHYCMRAFHLTCSPANRVEPEPNLITPSTVDADGKSIVIESVSYCICSRHQNLEPKLKKMIKINQKLSYCCECNEAPIDGETLQGCANCPRSFHPRCYRYTKVIPEVAGTWCERCIFADEFRLNEYVIVRYKNSWYPAQIVLPDRFPKTKKNIDKFGEYNAESGFVTVAWVGYTDTYAVAPYQHCIEMPKGSIDHFRHSDSKSRNGWLELEASSNEIPLPLPSKDVDFTATECKSRYSSIKRSIYYSDDARPTKEDTLDEALCDCPEGEENRCASGSSCLNRSQNQECPFACAKKRGGCLNREITNGDYCKYVKVKDVGRMGKGLFATKDLEVGTFIGEYAGEIISKAEQLRRIEQATSSRNLEEMHYMLSVSSLHRVVDAKFKSNLSRFINHSCEPNCIVEPILIVIKETKLACVRDERIRITTTRPIKADEQLTFDYAMEAYKESGTLQTCHCGSKKCRGTLGGRAAKPVIDDTKTMSRKIRGKRKVRIVEEEKENATLGSPRKRRTTGSSVRSQRRRGAVAGSDEANLVAVVPALDENKETVGAAKRRKTISDCKALTTSQRQRSADVEGKDETNLAVVLQAVDTRKDDETARTRRRGRQRRAKANETSAMIDDDDKENGKTGRKNKNGKGKNFVLPIEFLRVMGKRRSMPQQKPLEFRRVIEKRRSMPQQTPTSAIIPDQGALVVIDAQMTATSPLSLTQ</sequence>
<dbReference type="GO" id="GO:0005694">
    <property type="term" value="C:chromosome"/>
    <property type="evidence" value="ECO:0007669"/>
    <property type="project" value="UniProtKB-SubCell"/>
</dbReference>
<dbReference type="InterPro" id="IPR050777">
    <property type="entry name" value="SET2_Histone-Lys_MeTrsfase"/>
</dbReference>
<feature type="region of interest" description="Disordered" evidence="11">
    <location>
        <begin position="726"/>
        <end position="771"/>
    </location>
</feature>
<dbReference type="InterPro" id="IPR001214">
    <property type="entry name" value="SET_dom"/>
</dbReference>
<keyword evidence="4" id="KW-0489">Methyltransferase</keyword>
<evidence type="ECO:0000256" key="5">
    <source>
        <dbReference type="ARBA" id="ARBA00022679"/>
    </source>
</evidence>
<dbReference type="InterPro" id="IPR001965">
    <property type="entry name" value="Znf_PHD"/>
</dbReference>
<keyword evidence="15" id="KW-1185">Reference proteome</keyword>
<feature type="domain" description="AWS" evidence="14">
    <location>
        <begin position="395"/>
        <end position="445"/>
    </location>
</feature>
<evidence type="ECO:0000256" key="6">
    <source>
        <dbReference type="ARBA" id="ARBA00022691"/>
    </source>
</evidence>
<dbReference type="GO" id="GO:0016279">
    <property type="term" value="F:protein-lysine N-methyltransferase activity"/>
    <property type="evidence" value="ECO:0007669"/>
    <property type="project" value="UniProtKB-ARBA"/>
</dbReference>
<dbReference type="InterPro" id="IPR006560">
    <property type="entry name" value="AWS_dom"/>
</dbReference>
<dbReference type="Proteomes" id="UP000887575">
    <property type="component" value="Unassembled WGS sequence"/>
</dbReference>
<evidence type="ECO:0000256" key="10">
    <source>
        <dbReference type="ARBA" id="ARBA00023242"/>
    </source>
</evidence>
<dbReference type="Pfam" id="PF00856">
    <property type="entry name" value="SET"/>
    <property type="match status" value="1"/>
</dbReference>
<evidence type="ECO:0000256" key="11">
    <source>
        <dbReference type="SAM" id="MobiDB-lite"/>
    </source>
</evidence>
<feature type="domain" description="Post-SET" evidence="13">
    <location>
        <begin position="586"/>
        <end position="602"/>
    </location>
</feature>
<evidence type="ECO:0000313" key="15">
    <source>
        <dbReference type="Proteomes" id="UP000887575"/>
    </source>
</evidence>
<dbReference type="CDD" id="cd15489">
    <property type="entry name" value="PHD_SF"/>
    <property type="match status" value="1"/>
</dbReference>
<evidence type="ECO:0000259" key="12">
    <source>
        <dbReference type="PROSITE" id="PS50280"/>
    </source>
</evidence>
<dbReference type="SUPFAM" id="SSF82199">
    <property type="entry name" value="SET domain"/>
    <property type="match status" value="1"/>
</dbReference>
<dbReference type="Gene3D" id="2.170.270.10">
    <property type="entry name" value="SET domain"/>
    <property type="match status" value="1"/>
</dbReference>
<accession>A0AAF3EST1</accession>